<dbReference type="GO" id="GO:0008171">
    <property type="term" value="F:O-methyltransferase activity"/>
    <property type="evidence" value="ECO:0007669"/>
    <property type="project" value="InterPro"/>
</dbReference>
<dbReference type="InterPro" id="IPR016461">
    <property type="entry name" value="COMT-like"/>
</dbReference>
<name>A0A482F1Y1_9MICO</name>
<dbReference type="PANTHER" id="PTHR43712">
    <property type="entry name" value="PUTATIVE (AFU_ORTHOLOGUE AFUA_4G14580)-RELATED"/>
    <property type="match status" value="1"/>
</dbReference>
<protein>
    <submittedName>
        <fullName evidence="6">Methyltransferase</fullName>
    </submittedName>
</protein>
<dbReference type="InterPro" id="IPR036390">
    <property type="entry name" value="WH_DNA-bd_sf"/>
</dbReference>
<dbReference type="AlphaFoldDB" id="A0A482F1Y1"/>
<dbReference type="SUPFAM" id="SSF46785">
    <property type="entry name" value="Winged helix' DNA-binding domain"/>
    <property type="match status" value="1"/>
</dbReference>
<organism evidence="6">
    <name type="scientific">Sanguibacter keddieii</name>
    <dbReference type="NCBI Taxonomy" id="60920"/>
    <lineage>
        <taxon>Bacteria</taxon>
        <taxon>Bacillati</taxon>
        <taxon>Actinomycetota</taxon>
        <taxon>Actinomycetes</taxon>
        <taxon>Micrococcales</taxon>
        <taxon>Sanguibacteraceae</taxon>
        <taxon>Sanguibacter</taxon>
    </lineage>
</organism>
<dbReference type="Gene3D" id="1.10.10.10">
    <property type="entry name" value="Winged helix-like DNA-binding domain superfamily/Winged helix DNA-binding domain"/>
    <property type="match status" value="1"/>
</dbReference>
<dbReference type="OMA" id="DHLFAYQ"/>
<keyword evidence="3" id="KW-0949">S-adenosyl-L-methionine</keyword>
<dbReference type="EMBL" id="MH733624">
    <property type="protein sequence ID" value="QBN22646.1"/>
    <property type="molecule type" value="Genomic_DNA"/>
</dbReference>
<dbReference type="GO" id="GO:0032259">
    <property type="term" value="P:methylation"/>
    <property type="evidence" value="ECO:0007669"/>
    <property type="project" value="UniProtKB-KW"/>
</dbReference>
<evidence type="ECO:0000256" key="3">
    <source>
        <dbReference type="ARBA" id="ARBA00022691"/>
    </source>
</evidence>
<dbReference type="Gene3D" id="3.40.50.150">
    <property type="entry name" value="Vaccinia Virus protein VP39"/>
    <property type="match status" value="1"/>
</dbReference>
<dbReference type="InterPro" id="IPR036388">
    <property type="entry name" value="WH-like_DNA-bd_sf"/>
</dbReference>
<proteinExistence type="predicted"/>
<dbReference type="PIRSF" id="PIRSF005739">
    <property type="entry name" value="O-mtase"/>
    <property type="match status" value="1"/>
</dbReference>
<dbReference type="SUPFAM" id="SSF53335">
    <property type="entry name" value="S-adenosyl-L-methionine-dependent methyltransferases"/>
    <property type="match status" value="1"/>
</dbReference>
<sequence>MEDMRSSGSEGSDATCAPWTPAEFSGAVDGLDSIAVRLAATFRIPDRISEGCETVDQIARTLAVDPEALGRVVRYLTARGMFAENDGVITLGEYGRTLLDADPSGLRRWLTADGPGARLDASLLALAQSVEHGGSNYSATHGVDLYEDAATPAQNGDTFNSLRAEHCAAIARGVVRLRLWKGSGHVADLGGGEGQLIASLLTTHPRLRGTLLDLPPAIESARARLESAGVISRCTMVAGSFFDELPFAADIYVLSNVLHNWDDEHARRILRRCRARAGGVLIVETLADRVAARGATSMDLRMLAFCGGRERTTDEYELLLRAERFEVTNIEKITSELWAIAAQPT</sequence>
<accession>A0A482F1Y1</accession>
<keyword evidence="1 6" id="KW-0489">Methyltransferase</keyword>
<dbReference type="Gene3D" id="1.10.287.1350">
    <property type="match status" value="1"/>
</dbReference>
<dbReference type="InterPro" id="IPR029063">
    <property type="entry name" value="SAM-dependent_MTases_sf"/>
</dbReference>
<evidence type="ECO:0000256" key="4">
    <source>
        <dbReference type="PIRSR" id="PIRSR005739-1"/>
    </source>
</evidence>
<evidence type="ECO:0000256" key="1">
    <source>
        <dbReference type="ARBA" id="ARBA00022603"/>
    </source>
</evidence>
<keyword evidence="2 6" id="KW-0808">Transferase</keyword>
<dbReference type="PROSITE" id="PS51683">
    <property type="entry name" value="SAM_OMT_II"/>
    <property type="match status" value="1"/>
</dbReference>
<evidence type="ECO:0000259" key="5">
    <source>
        <dbReference type="Pfam" id="PF00891"/>
    </source>
</evidence>
<evidence type="ECO:0000313" key="6">
    <source>
        <dbReference type="EMBL" id="QBN22646.1"/>
    </source>
</evidence>
<reference evidence="6" key="1">
    <citation type="submission" date="2018-08" db="EMBL/GenBank/DDBJ databases">
        <authorList>
            <person name="Zhu S."/>
        </authorList>
    </citation>
    <scope>NUCLEOTIDE SEQUENCE</scope>
    <source>
        <strain evidence="6">DSM 10542</strain>
    </source>
</reference>
<dbReference type="PANTHER" id="PTHR43712:SF2">
    <property type="entry name" value="O-METHYLTRANSFERASE CICE"/>
    <property type="match status" value="1"/>
</dbReference>
<evidence type="ECO:0000256" key="2">
    <source>
        <dbReference type="ARBA" id="ARBA00022679"/>
    </source>
</evidence>
<feature type="domain" description="O-methyltransferase C-terminal" evidence="5">
    <location>
        <begin position="126"/>
        <end position="325"/>
    </location>
</feature>
<feature type="active site" description="Proton acceptor" evidence="4">
    <location>
        <position position="259"/>
    </location>
</feature>
<dbReference type="InterPro" id="IPR001077">
    <property type="entry name" value="COMT_C"/>
</dbReference>
<dbReference type="Pfam" id="PF00891">
    <property type="entry name" value="Methyltransf_2"/>
    <property type="match status" value="1"/>
</dbReference>